<dbReference type="EC" id="3.4.-.-" evidence="19"/>
<dbReference type="GO" id="GO:0008360">
    <property type="term" value="P:regulation of cell shape"/>
    <property type="evidence" value="ECO:0007669"/>
    <property type="project" value="UniProtKB-KW"/>
</dbReference>
<organism evidence="19 20">
    <name type="scientific">Amorphus orientalis</name>
    <dbReference type="NCBI Taxonomy" id="649198"/>
    <lineage>
        <taxon>Bacteria</taxon>
        <taxon>Pseudomonadati</taxon>
        <taxon>Pseudomonadota</taxon>
        <taxon>Alphaproteobacteria</taxon>
        <taxon>Hyphomicrobiales</taxon>
        <taxon>Amorphaceae</taxon>
        <taxon>Amorphus</taxon>
    </lineage>
</organism>
<evidence type="ECO:0000256" key="15">
    <source>
        <dbReference type="SAM" id="MobiDB-lite"/>
    </source>
</evidence>
<dbReference type="GO" id="GO:0030288">
    <property type="term" value="C:outer membrane-bounded periplasmic space"/>
    <property type="evidence" value="ECO:0007669"/>
    <property type="project" value="TreeGrafter"/>
</dbReference>
<dbReference type="EC" id="2.4.1.-" evidence="19"/>
<keyword evidence="8 19" id="KW-0378">Hydrolase</keyword>
<dbReference type="RefSeq" id="WP_306886486.1">
    <property type="nucleotide sequence ID" value="NZ_JAUSUL010000003.1"/>
</dbReference>
<dbReference type="EMBL" id="JAUSUL010000003">
    <property type="protein sequence ID" value="MDQ0316600.1"/>
    <property type="molecule type" value="Genomic_DNA"/>
</dbReference>
<feature type="region of interest" description="Disordered" evidence="15">
    <location>
        <begin position="1"/>
        <end position="91"/>
    </location>
</feature>
<feature type="transmembrane region" description="Helical" evidence="16">
    <location>
        <begin position="100"/>
        <end position="124"/>
    </location>
</feature>
<keyword evidence="20" id="KW-1185">Reference proteome</keyword>
<feature type="region of interest" description="Disordered" evidence="15">
    <location>
        <begin position="695"/>
        <end position="735"/>
    </location>
</feature>
<evidence type="ECO:0000313" key="19">
    <source>
        <dbReference type="EMBL" id="MDQ0316600.1"/>
    </source>
</evidence>
<keyword evidence="5" id="KW-0645">Protease</keyword>
<keyword evidence="16" id="KW-1133">Transmembrane helix</keyword>
<evidence type="ECO:0000256" key="11">
    <source>
        <dbReference type="ARBA" id="ARBA00023268"/>
    </source>
</evidence>
<evidence type="ECO:0000259" key="17">
    <source>
        <dbReference type="Pfam" id="PF00905"/>
    </source>
</evidence>
<dbReference type="InterPro" id="IPR050396">
    <property type="entry name" value="Glycosyltr_51/Transpeptidase"/>
</dbReference>
<keyword evidence="4" id="KW-0121">Carboxypeptidase</keyword>
<dbReference type="GO" id="GO:0009002">
    <property type="term" value="F:serine-type D-Ala-D-Ala carboxypeptidase activity"/>
    <property type="evidence" value="ECO:0007669"/>
    <property type="project" value="UniProtKB-EC"/>
</dbReference>
<evidence type="ECO:0000256" key="14">
    <source>
        <dbReference type="ARBA" id="ARBA00049902"/>
    </source>
</evidence>
<evidence type="ECO:0000256" key="6">
    <source>
        <dbReference type="ARBA" id="ARBA00022676"/>
    </source>
</evidence>
<protein>
    <submittedName>
        <fullName evidence="19">Penicillin-binding protein 1A</fullName>
        <ecNumber evidence="19">2.4.1.-</ecNumber>
        <ecNumber evidence="19">3.4.-.-</ecNumber>
    </submittedName>
</protein>
<dbReference type="Gene3D" id="1.10.3810.10">
    <property type="entry name" value="Biosynthetic peptidoglycan transglycosylase-like"/>
    <property type="match status" value="1"/>
</dbReference>
<keyword evidence="9" id="KW-0133">Cell shape</keyword>
<evidence type="ECO:0000256" key="12">
    <source>
        <dbReference type="ARBA" id="ARBA00023316"/>
    </source>
</evidence>
<dbReference type="Gene3D" id="3.40.710.10">
    <property type="entry name" value="DD-peptidase/beta-lactamase superfamily"/>
    <property type="match status" value="1"/>
</dbReference>
<dbReference type="GO" id="GO:0008658">
    <property type="term" value="F:penicillin binding"/>
    <property type="evidence" value="ECO:0007669"/>
    <property type="project" value="InterPro"/>
</dbReference>
<dbReference type="SUPFAM" id="SSF53955">
    <property type="entry name" value="Lysozyme-like"/>
    <property type="match status" value="1"/>
</dbReference>
<dbReference type="GO" id="GO:0006508">
    <property type="term" value="P:proteolysis"/>
    <property type="evidence" value="ECO:0007669"/>
    <property type="project" value="UniProtKB-KW"/>
</dbReference>
<evidence type="ECO:0000256" key="1">
    <source>
        <dbReference type="ARBA" id="ARBA00004752"/>
    </source>
</evidence>
<dbReference type="Proteomes" id="UP001229244">
    <property type="component" value="Unassembled WGS sequence"/>
</dbReference>
<name>A0AAE3VRP6_9HYPH</name>
<evidence type="ECO:0000256" key="7">
    <source>
        <dbReference type="ARBA" id="ARBA00022679"/>
    </source>
</evidence>
<evidence type="ECO:0000313" key="20">
    <source>
        <dbReference type="Proteomes" id="UP001229244"/>
    </source>
</evidence>
<keyword evidence="12" id="KW-0961">Cell wall biogenesis/degradation</keyword>
<dbReference type="GO" id="GO:0009252">
    <property type="term" value="P:peptidoglycan biosynthetic process"/>
    <property type="evidence" value="ECO:0007669"/>
    <property type="project" value="UniProtKB-KW"/>
</dbReference>
<keyword evidence="6 19" id="KW-0328">Glycosyltransferase</keyword>
<keyword evidence="10" id="KW-0573">Peptidoglycan synthesis</keyword>
<feature type="compositionally biased region" description="Basic and acidic residues" evidence="15">
    <location>
        <begin position="1"/>
        <end position="11"/>
    </location>
</feature>
<comment type="similarity">
    <text evidence="2">In the C-terminal section; belongs to the transpeptidase family.</text>
</comment>
<proteinExistence type="inferred from homology"/>
<dbReference type="PANTHER" id="PTHR32282">
    <property type="entry name" value="BINDING PROTEIN TRANSPEPTIDASE, PUTATIVE-RELATED"/>
    <property type="match status" value="1"/>
</dbReference>
<keyword evidence="16" id="KW-0812">Transmembrane</keyword>
<keyword evidence="11" id="KW-0511">Multifunctional enzyme</keyword>
<evidence type="ECO:0000259" key="18">
    <source>
        <dbReference type="Pfam" id="PF00912"/>
    </source>
</evidence>
<dbReference type="InterPro" id="IPR001264">
    <property type="entry name" value="Glyco_trans_51"/>
</dbReference>
<evidence type="ECO:0000256" key="13">
    <source>
        <dbReference type="ARBA" id="ARBA00034000"/>
    </source>
</evidence>
<evidence type="ECO:0000256" key="3">
    <source>
        <dbReference type="ARBA" id="ARBA00007739"/>
    </source>
</evidence>
<evidence type="ECO:0000256" key="5">
    <source>
        <dbReference type="ARBA" id="ARBA00022670"/>
    </source>
</evidence>
<reference evidence="19" key="1">
    <citation type="submission" date="2023-07" db="EMBL/GenBank/DDBJ databases">
        <title>Genomic Encyclopedia of Type Strains, Phase IV (KMG-IV): sequencing the most valuable type-strain genomes for metagenomic binning, comparative biology and taxonomic classification.</title>
        <authorList>
            <person name="Goeker M."/>
        </authorList>
    </citation>
    <scope>NUCLEOTIDE SEQUENCE</scope>
    <source>
        <strain evidence="19">DSM 21202</strain>
    </source>
</reference>
<accession>A0AAE3VRP6</accession>
<dbReference type="PANTHER" id="PTHR32282:SF33">
    <property type="entry name" value="PEPTIDOGLYCAN GLYCOSYLTRANSFERASE"/>
    <property type="match status" value="1"/>
</dbReference>
<comment type="similarity">
    <text evidence="3">In the N-terminal section; belongs to the glycosyltransferase 51 family.</text>
</comment>
<evidence type="ECO:0000256" key="16">
    <source>
        <dbReference type="SAM" id="Phobius"/>
    </source>
</evidence>
<sequence>MAPRRPSDGRPPRRKPASAGQTLDLHPIRAERASGASRKPASGTRKAVSGDAPTPRGRTKAAAPARGNGGNGGTGRGRGGQGGGGGRRGGRRKRSLIRRLFGWTMFVAVWGVIGVVGLFTYYAATLPPTSEWAVPERPPNVKIVSERGDLIANRGDTGGQAVTLAEMSPHLPEAVMAIEDRRFRDHFGIDPIGLARAAASNLRAGGLVEGGSTLTQQLAKNLFLTPERTIERKMQEVLMALWLEAKYSKDEILEMYLNRVYLGAGAYGVDAAAQRYFDTSARNLDLAQSAMIAGLLKAPTRYAPTNHPEAAAARARVVLQAMAEEGYITPIEAQIASANPAQVVSRATSPSAGYVADWVNDVLPGFVGAIDEDIVVETTIDLGLQEMAQSALQTTLSEQGEKLGVEQGAIVVMDGGGAVKALVGGRDYRKSQYNRAVTAKRQPGSSFKPFVYLTAMELGYTPETILVDEPVKIGNWSPENYNRKHYGPVTLTRGLAHSLNTIAAKLADQVGPSNVVRTAHRLGIHSKLDPNASIALGTSEVTLLELTSAYVPFSNGGFGVVPHVIQRIVTSEGKVLYKRSGTGPGRVISDLQVGQMNAMLSEALTSGTAQRAQIEGWPAGGKTGTSQDWRDAWFVGYTAYFTAGVWLGNDDNSSTKRATGGSAPAELWRSVMQEVHQGMAVADLPGAKVSGSVPVASADVPLDGPNPDASPTVSSGQPGGNRRSHGAWVPPEQNVDGGGFFRRLFGG</sequence>
<dbReference type="Pfam" id="PF00912">
    <property type="entry name" value="Transgly"/>
    <property type="match status" value="1"/>
</dbReference>
<dbReference type="InterPro" id="IPR036950">
    <property type="entry name" value="PBP_transglycosylase"/>
</dbReference>
<evidence type="ECO:0000256" key="9">
    <source>
        <dbReference type="ARBA" id="ARBA00022960"/>
    </source>
</evidence>
<comment type="catalytic activity">
    <reaction evidence="14">
        <text>[GlcNAc-(1-&gt;4)-Mur2Ac(oyl-L-Ala-gamma-D-Glu-L-Lys-D-Ala-D-Ala)](n)-di-trans,octa-cis-undecaprenyl diphosphate + beta-D-GlcNAc-(1-&gt;4)-Mur2Ac(oyl-L-Ala-gamma-D-Glu-L-Lys-D-Ala-D-Ala)-di-trans,octa-cis-undecaprenyl diphosphate = [GlcNAc-(1-&gt;4)-Mur2Ac(oyl-L-Ala-gamma-D-Glu-L-Lys-D-Ala-D-Ala)](n+1)-di-trans,octa-cis-undecaprenyl diphosphate + di-trans,octa-cis-undecaprenyl diphosphate + H(+)</text>
        <dbReference type="Rhea" id="RHEA:23708"/>
        <dbReference type="Rhea" id="RHEA-COMP:9602"/>
        <dbReference type="Rhea" id="RHEA-COMP:9603"/>
        <dbReference type="ChEBI" id="CHEBI:15378"/>
        <dbReference type="ChEBI" id="CHEBI:58405"/>
        <dbReference type="ChEBI" id="CHEBI:60033"/>
        <dbReference type="ChEBI" id="CHEBI:78435"/>
        <dbReference type="EC" id="2.4.99.28"/>
    </reaction>
</comment>
<gene>
    <name evidence="19" type="ORF">J2S73_003076</name>
</gene>
<dbReference type="SUPFAM" id="SSF56601">
    <property type="entry name" value="beta-lactamase/transpeptidase-like"/>
    <property type="match status" value="1"/>
</dbReference>
<feature type="domain" description="Penicillin-binding protein transpeptidase" evidence="17">
    <location>
        <begin position="408"/>
        <end position="673"/>
    </location>
</feature>
<evidence type="ECO:0000256" key="10">
    <source>
        <dbReference type="ARBA" id="ARBA00022984"/>
    </source>
</evidence>
<feature type="compositionally biased region" description="Gly residues" evidence="15">
    <location>
        <begin position="67"/>
        <end position="87"/>
    </location>
</feature>
<feature type="domain" description="Glycosyl transferase family 51" evidence="18">
    <location>
        <begin position="156"/>
        <end position="322"/>
    </location>
</feature>
<dbReference type="InterPro" id="IPR001460">
    <property type="entry name" value="PCN-bd_Tpept"/>
</dbReference>
<keyword evidence="7 19" id="KW-0808">Transferase</keyword>
<keyword evidence="16" id="KW-0472">Membrane</keyword>
<evidence type="ECO:0000256" key="4">
    <source>
        <dbReference type="ARBA" id="ARBA00022645"/>
    </source>
</evidence>
<dbReference type="NCBIfam" id="TIGR02074">
    <property type="entry name" value="PBP_1a_fam"/>
    <property type="match status" value="1"/>
</dbReference>
<evidence type="ECO:0000256" key="8">
    <source>
        <dbReference type="ARBA" id="ARBA00022801"/>
    </source>
</evidence>
<dbReference type="GO" id="GO:0071555">
    <property type="term" value="P:cell wall organization"/>
    <property type="evidence" value="ECO:0007669"/>
    <property type="project" value="UniProtKB-KW"/>
</dbReference>
<dbReference type="AlphaFoldDB" id="A0AAE3VRP6"/>
<dbReference type="InterPro" id="IPR023346">
    <property type="entry name" value="Lysozyme-like_dom_sf"/>
</dbReference>
<comment type="pathway">
    <text evidence="1">Cell wall biogenesis; peptidoglycan biosynthesis.</text>
</comment>
<dbReference type="FunFam" id="1.10.3810.10:FF:000001">
    <property type="entry name" value="Penicillin-binding protein 1A"/>
    <property type="match status" value="1"/>
</dbReference>
<evidence type="ECO:0000256" key="2">
    <source>
        <dbReference type="ARBA" id="ARBA00007090"/>
    </source>
</evidence>
<dbReference type="InterPro" id="IPR012338">
    <property type="entry name" value="Beta-lactam/transpept-like"/>
</dbReference>
<comment type="catalytic activity">
    <reaction evidence="13">
        <text>Preferential cleavage: (Ac)2-L-Lys-D-Ala-|-D-Ala. Also transpeptidation of peptidyl-alanyl moieties that are N-acyl substituents of D-alanine.</text>
        <dbReference type="EC" id="3.4.16.4"/>
    </reaction>
</comment>
<dbReference type="Pfam" id="PF00905">
    <property type="entry name" value="Transpeptidase"/>
    <property type="match status" value="1"/>
</dbReference>
<comment type="caution">
    <text evidence="19">The sequence shown here is derived from an EMBL/GenBank/DDBJ whole genome shotgun (WGS) entry which is preliminary data.</text>
</comment>
<dbReference type="GO" id="GO:0008955">
    <property type="term" value="F:peptidoglycan glycosyltransferase activity"/>
    <property type="evidence" value="ECO:0007669"/>
    <property type="project" value="UniProtKB-EC"/>
</dbReference>